<gene>
    <name evidence="1" type="ORF">BpHYR1_021928</name>
</gene>
<keyword evidence="2" id="KW-1185">Reference proteome</keyword>
<dbReference type="EMBL" id="REGN01009884">
    <property type="protein sequence ID" value="RNA00152.1"/>
    <property type="molecule type" value="Genomic_DNA"/>
</dbReference>
<name>A0A3M7PM10_BRAPC</name>
<protein>
    <submittedName>
        <fullName evidence="1">Uncharacterized protein</fullName>
    </submittedName>
</protein>
<proteinExistence type="predicted"/>
<organism evidence="1 2">
    <name type="scientific">Brachionus plicatilis</name>
    <name type="common">Marine rotifer</name>
    <name type="synonym">Brachionus muelleri</name>
    <dbReference type="NCBI Taxonomy" id="10195"/>
    <lineage>
        <taxon>Eukaryota</taxon>
        <taxon>Metazoa</taxon>
        <taxon>Spiralia</taxon>
        <taxon>Gnathifera</taxon>
        <taxon>Rotifera</taxon>
        <taxon>Eurotatoria</taxon>
        <taxon>Monogononta</taxon>
        <taxon>Pseudotrocha</taxon>
        <taxon>Ploima</taxon>
        <taxon>Brachionidae</taxon>
        <taxon>Brachionus</taxon>
    </lineage>
</organism>
<evidence type="ECO:0000313" key="2">
    <source>
        <dbReference type="Proteomes" id="UP000276133"/>
    </source>
</evidence>
<sequence>MIVIYALNWFIFLSKTKFNLPSLIKIAISQLNKTLKIERVPNSLFKKKINKKIAISKRNIQRTNVENHVKPYQSIVRLYMIILEHNHFNLIIKFNLPIFIEKFQD</sequence>
<comment type="caution">
    <text evidence="1">The sequence shown here is derived from an EMBL/GenBank/DDBJ whole genome shotgun (WGS) entry which is preliminary data.</text>
</comment>
<evidence type="ECO:0000313" key="1">
    <source>
        <dbReference type="EMBL" id="RNA00152.1"/>
    </source>
</evidence>
<reference evidence="1 2" key="1">
    <citation type="journal article" date="2018" name="Sci. Rep.">
        <title>Genomic signatures of local adaptation to the degree of environmental predictability in rotifers.</title>
        <authorList>
            <person name="Franch-Gras L."/>
            <person name="Hahn C."/>
            <person name="Garcia-Roger E.M."/>
            <person name="Carmona M.J."/>
            <person name="Serra M."/>
            <person name="Gomez A."/>
        </authorList>
    </citation>
    <scope>NUCLEOTIDE SEQUENCE [LARGE SCALE GENOMIC DNA]</scope>
    <source>
        <strain evidence="1">HYR1</strain>
    </source>
</reference>
<accession>A0A3M7PM10</accession>
<dbReference type="Proteomes" id="UP000276133">
    <property type="component" value="Unassembled WGS sequence"/>
</dbReference>
<dbReference type="AlphaFoldDB" id="A0A3M7PM10"/>